<proteinExistence type="predicted"/>
<dbReference type="SUPFAM" id="SSF103657">
    <property type="entry name" value="BAR/IMD domain-like"/>
    <property type="match status" value="1"/>
</dbReference>
<accession>A0A1J4JZ03</accession>
<organism evidence="2 3">
    <name type="scientific">Tritrichomonas foetus</name>
    <dbReference type="NCBI Taxonomy" id="1144522"/>
    <lineage>
        <taxon>Eukaryota</taxon>
        <taxon>Metamonada</taxon>
        <taxon>Parabasalia</taxon>
        <taxon>Tritrichomonadida</taxon>
        <taxon>Tritrichomonadidae</taxon>
        <taxon>Tritrichomonas</taxon>
    </lineage>
</organism>
<dbReference type="Proteomes" id="UP000179807">
    <property type="component" value="Unassembled WGS sequence"/>
</dbReference>
<dbReference type="InterPro" id="IPR027267">
    <property type="entry name" value="AH/BAR_dom_sf"/>
</dbReference>
<keyword evidence="3" id="KW-1185">Reference proteome</keyword>
<name>A0A1J4JZ03_9EUKA</name>
<dbReference type="AlphaFoldDB" id="A0A1J4JZ03"/>
<dbReference type="Gene3D" id="1.20.1270.60">
    <property type="entry name" value="Arfaptin homology (AH) domain/BAR domain"/>
    <property type="match status" value="1"/>
</dbReference>
<dbReference type="VEuPathDB" id="TrichDB:TRFO_28378"/>
<evidence type="ECO:0000313" key="3">
    <source>
        <dbReference type="Proteomes" id="UP000179807"/>
    </source>
</evidence>
<dbReference type="EMBL" id="MLAK01000802">
    <property type="protein sequence ID" value="OHT04203.1"/>
    <property type="molecule type" value="Genomic_DNA"/>
</dbReference>
<sequence length="257" mass="29020">MKKIKHDTTIIMEKVKIKSSKAEVSKNPEYNIAVKHYKEIKNHVGSFISIIEKISVDYGKLFNVSINLTESISTTVHGIPTGEKIDSVDKLNDLSHSLQSIVGEKVVNEIQHKVVTPLKDFLNNLKEASKQKKICTDNQLILASNIEKLSKLKKNNQNIKRIAEYENKVEVRSHEVNNNETAFITTISNLYDNRFHHFIPIINSLVSILHNFTAFAGESSNELRFSVGPELNHMQFTSGNVPAISSDKKTNVHSKKT</sequence>
<reference evidence="2" key="1">
    <citation type="submission" date="2016-10" db="EMBL/GenBank/DDBJ databases">
        <authorList>
            <person name="Benchimol M."/>
            <person name="Almeida L.G."/>
            <person name="Vasconcelos A.T."/>
            <person name="Perreira-Neves A."/>
            <person name="Rosa I.A."/>
            <person name="Tasca T."/>
            <person name="Bogo M.R."/>
            <person name="de Souza W."/>
        </authorList>
    </citation>
    <scope>NUCLEOTIDE SEQUENCE [LARGE SCALE GENOMIC DNA]</scope>
    <source>
        <strain evidence="2">K</strain>
    </source>
</reference>
<feature type="region of interest" description="Disordered" evidence="1">
    <location>
        <begin position="238"/>
        <end position="257"/>
    </location>
</feature>
<dbReference type="RefSeq" id="XP_068357339.1">
    <property type="nucleotide sequence ID" value="XM_068506143.1"/>
</dbReference>
<evidence type="ECO:0008006" key="4">
    <source>
        <dbReference type="Google" id="ProtNLM"/>
    </source>
</evidence>
<evidence type="ECO:0000313" key="2">
    <source>
        <dbReference type="EMBL" id="OHT04203.1"/>
    </source>
</evidence>
<gene>
    <name evidence="2" type="ORF">TRFO_28378</name>
</gene>
<evidence type="ECO:0000256" key="1">
    <source>
        <dbReference type="SAM" id="MobiDB-lite"/>
    </source>
</evidence>
<protein>
    <recommendedName>
        <fullName evidence="4">BAR domain-containing protein</fullName>
    </recommendedName>
</protein>
<dbReference type="GeneID" id="94840847"/>
<comment type="caution">
    <text evidence="2">The sequence shown here is derived from an EMBL/GenBank/DDBJ whole genome shotgun (WGS) entry which is preliminary data.</text>
</comment>